<dbReference type="GO" id="GO:0008926">
    <property type="term" value="F:mannitol-1-phosphate 5-dehydrogenase activity"/>
    <property type="evidence" value="ECO:0007669"/>
    <property type="project" value="TreeGrafter"/>
</dbReference>
<dbReference type="PANTHER" id="PTHR30524">
    <property type="entry name" value="MANNITOL-1-PHOSPHATE 5-DEHYDROGENASE"/>
    <property type="match status" value="1"/>
</dbReference>
<name>A0A081BZB5_VECG1</name>
<sequence length="398" mass="44387">MKIAVQFGAGNIGRGFMGQLFWEAGYTTCFVEYNSALAAKLNERKQYPLRLLDAYSKQHIDLTITQIHALTTEEVREIAEIFSQADMIATAVGVKNLEQIAPLIAAGVKLRHQEQTSPVDIYLCENLYEAADMLKKAVRQCLDSETAAWAEEHIGFVGTSVARMVPAASGRFGVQDPLFVVADSYHKLAYDGPARRGQEPDIQGMYAVKNFQAEVERKLFTHNLGHAALAYLGYLKGYTYVHEPFDDPELCAIFNGALDETTEALLKRYPDDLDAREHADIRKDVNIRFGNPLIMDTVQRVARDPIRKLGPNDRLIGSAKLCQQYGIFPKRIASICGAALRYDYSEDPEAVKLQAMIREIGVAQTLQQVSGVEPTSAFGQEILNTYDELQKKSMLTPQ</sequence>
<dbReference type="PANTHER" id="PTHR30524:SF0">
    <property type="entry name" value="ALTRONATE OXIDOREDUCTASE-RELATED"/>
    <property type="match status" value="1"/>
</dbReference>
<reference evidence="5 6" key="1">
    <citation type="journal article" date="2015" name="PeerJ">
        <title>First genomic representation of candidate bacterial phylum KSB3 points to enhanced environmental sensing as a trigger of wastewater bulking.</title>
        <authorList>
            <person name="Sekiguchi Y."/>
            <person name="Ohashi A."/>
            <person name="Parks D.H."/>
            <person name="Yamauchi T."/>
            <person name="Tyson G.W."/>
            <person name="Hugenholtz P."/>
        </authorList>
    </citation>
    <scope>NUCLEOTIDE SEQUENCE [LARGE SCALE GENOMIC DNA]</scope>
</reference>
<dbReference type="eggNOG" id="COG0246">
    <property type="taxonomic scope" value="Bacteria"/>
</dbReference>
<evidence type="ECO:0000313" key="5">
    <source>
        <dbReference type="EMBL" id="GAK57670.1"/>
    </source>
</evidence>
<evidence type="ECO:0000259" key="4">
    <source>
        <dbReference type="Pfam" id="PF08125"/>
    </source>
</evidence>
<keyword evidence="1" id="KW-0560">Oxidoreductase</keyword>
<dbReference type="InterPro" id="IPR036291">
    <property type="entry name" value="NAD(P)-bd_dom_sf"/>
</dbReference>
<dbReference type="EMBL" id="DF820466">
    <property type="protein sequence ID" value="GAK57670.1"/>
    <property type="molecule type" value="Genomic_DNA"/>
</dbReference>
<dbReference type="PRINTS" id="PR00084">
    <property type="entry name" value="MTLDHDRGNASE"/>
</dbReference>
<dbReference type="HOGENOM" id="CLU_036089_2_0_0"/>
<evidence type="ECO:0000256" key="1">
    <source>
        <dbReference type="ARBA" id="ARBA00023002"/>
    </source>
</evidence>
<organism evidence="5 6">
    <name type="scientific">Vecturithrix granuli</name>
    <dbReference type="NCBI Taxonomy" id="1499967"/>
    <lineage>
        <taxon>Bacteria</taxon>
        <taxon>Candidatus Moduliflexota</taxon>
        <taxon>Candidatus Vecturitrichia</taxon>
        <taxon>Candidatus Vecturitrichales</taxon>
        <taxon>Candidatus Vecturitrichaceae</taxon>
        <taxon>Candidatus Vecturithrix</taxon>
    </lineage>
</organism>
<evidence type="ECO:0000259" key="3">
    <source>
        <dbReference type="Pfam" id="PF01232"/>
    </source>
</evidence>
<keyword evidence="2" id="KW-0520">NAD</keyword>
<dbReference type="Pfam" id="PF08125">
    <property type="entry name" value="Mannitol_dh_C"/>
    <property type="match status" value="1"/>
</dbReference>
<dbReference type="InterPro" id="IPR013131">
    <property type="entry name" value="Mannitol_DH_N"/>
</dbReference>
<protein>
    <submittedName>
        <fullName evidence="5">Mannitol-1-phosphate 5-dehydrogenase</fullName>
    </submittedName>
</protein>
<dbReference type="Proteomes" id="UP000030661">
    <property type="component" value="Unassembled WGS sequence"/>
</dbReference>
<dbReference type="InterPro" id="IPR000669">
    <property type="entry name" value="Mannitol_DH"/>
</dbReference>
<feature type="domain" description="Mannitol dehydrogenase N-terminal" evidence="3">
    <location>
        <begin position="3"/>
        <end position="203"/>
    </location>
</feature>
<dbReference type="GO" id="GO:0019592">
    <property type="term" value="P:mannitol catabolic process"/>
    <property type="evidence" value="ECO:0007669"/>
    <property type="project" value="TreeGrafter"/>
</dbReference>
<dbReference type="STRING" id="1499967.U27_04637"/>
<feature type="domain" description="Mannitol dehydrogenase C-terminal" evidence="4">
    <location>
        <begin position="215"/>
        <end position="389"/>
    </location>
</feature>
<dbReference type="AlphaFoldDB" id="A0A081BZB5"/>
<dbReference type="GO" id="GO:0005829">
    <property type="term" value="C:cytosol"/>
    <property type="evidence" value="ECO:0007669"/>
    <property type="project" value="TreeGrafter"/>
</dbReference>
<dbReference type="InterPro" id="IPR013118">
    <property type="entry name" value="Mannitol_DH_C"/>
</dbReference>
<proteinExistence type="predicted"/>
<evidence type="ECO:0000256" key="2">
    <source>
        <dbReference type="ARBA" id="ARBA00023027"/>
    </source>
</evidence>
<accession>A0A081BZB5</accession>
<dbReference type="SUPFAM" id="SSF48179">
    <property type="entry name" value="6-phosphogluconate dehydrogenase C-terminal domain-like"/>
    <property type="match status" value="1"/>
</dbReference>
<dbReference type="InterPro" id="IPR013328">
    <property type="entry name" value="6PGD_dom2"/>
</dbReference>
<dbReference type="InterPro" id="IPR008927">
    <property type="entry name" value="6-PGluconate_DH-like_C_sf"/>
</dbReference>
<dbReference type="SUPFAM" id="SSF51735">
    <property type="entry name" value="NAD(P)-binding Rossmann-fold domains"/>
    <property type="match status" value="1"/>
</dbReference>
<dbReference type="Gene3D" id="3.40.50.720">
    <property type="entry name" value="NAD(P)-binding Rossmann-like Domain"/>
    <property type="match status" value="1"/>
</dbReference>
<gene>
    <name evidence="5" type="ORF">U27_04637</name>
</gene>
<keyword evidence="6" id="KW-1185">Reference proteome</keyword>
<dbReference type="Gene3D" id="1.10.1040.10">
    <property type="entry name" value="N-(1-d-carboxylethyl)-l-norvaline Dehydrogenase, domain 2"/>
    <property type="match status" value="1"/>
</dbReference>
<evidence type="ECO:0000313" key="6">
    <source>
        <dbReference type="Proteomes" id="UP000030661"/>
    </source>
</evidence>
<dbReference type="Pfam" id="PF01232">
    <property type="entry name" value="Mannitol_dh"/>
    <property type="match status" value="1"/>
</dbReference>